<feature type="non-terminal residue" evidence="1">
    <location>
        <position position="1"/>
    </location>
</feature>
<proteinExistence type="predicted"/>
<reference evidence="1 2" key="1">
    <citation type="submission" date="2024-02" db="EMBL/GenBank/DDBJ databases">
        <title>First draft genome assembly of two strains of Seiridium cardinale.</title>
        <authorList>
            <person name="Emiliani G."/>
            <person name="Scali E."/>
        </authorList>
    </citation>
    <scope>NUCLEOTIDE SEQUENCE [LARGE SCALE GENOMIC DNA]</scope>
    <source>
        <strain evidence="1 2">BM-138-000479</strain>
    </source>
</reference>
<dbReference type="Proteomes" id="UP001465668">
    <property type="component" value="Unassembled WGS sequence"/>
</dbReference>
<protein>
    <submittedName>
        <fullName evidence="1">Uncharacterized protein</fullName>
    </submittedName>
</protein>
<evidence type="ECO:0000313" key="1">
    <source>
        <dbReference type="EMBL" id="KAK9780643.1"/>
    </source>
</evidence>
<accession>A0ABR2Y3I1</accession>
<name>A0ABR2Y3I1_9PEZI</name>
<keyword evidence="2" id="KW-1185">Reference proteome</keyword>
<gene>
    <name evidence="1" type="ORF">SCAR479_02758</name>
</gene>
<comment type="caution">
    <text evidence="1">The sequence shown here is derived from an EMBL/GenBank/DDBJ whole genome shotgun (WGS) entry which is preliminary data.</text>
</comment>
<sequence>INSAGLTGATGPDTGT</sequence>
<evidence type="ECO:0000313" key="2">
    <source>
        <dbReference type="Proteomes" id="UP001465668"/>
    </source>
</evidence>
<organism evidence="1 2">
    <name type="scientific">Seiridium cardinale</name>
    <dbReference type="NCBI Taxonomy" id="138064"/>
    <lineage>
        <taxon>Eukaryota</taxon>
        <taxon>Fungi</taxon>
        <taxon>Dikarya</taxon>
        <taxon>Ascomycota</taxon>
        <taxon>Pezizomycotina</taxon>
        <taxon>Sordariomycetes</taxon>
        <taxon>Xylariomycetidae</taxon>
        <taxon>Amphisphaeriales</taxon>
        <taxon>Sporocadaceae</taxon>
        <taxon>Seiridium</taxon>
    </lineage>
</organism>
<dbReference type="EMBL" id="JARVKM010000006">
    <property type="protein sequence ID" value="KAK9780643.1"/>
    <property type="molecule type" value="Genomic_DNA"/>
</dbReference>